<evidence type="ECO:0000256" key="1">
    <source>
        <dbReference type="SAM" id="Coils"/>
    </source>
</evidence>
<dbReference type="EMBL" id="JBANRG010000001">
    <property type="protein sequence ID" value="KAK7472991.1"/>
    <property type="molecule type" value="Genomic_DNA"/>
</dbReference>
<feature type="compositionally biased region" description="Low complexity" evidence="2">
    <location>
        <begin position="242"/>
        <end position="256"/>
    </location>
</feature>
<accession>A0ABR1K620</accession>
<feature type="compositionally biased region" description="Polar residues" evidence="2">
    <location>
        <begin position="501"/>
        <end position="511"/>
    </location>
</feature>
<dbReference type="Proteomes" id="UP001498398">
    <property type="component" value="Unassembled WGS sequence"/>
</dbReference>
<reference evidence="3 4" key="1">
    <citation type="submission" date="2024-01" db="EMBL/GenBank/DDBJ databases">
        <title>A draft genome for the cacao thread blight pathogen Marasmiellus scandens.</title>
        <authorList>
            <person name="Baruah I.K."/>
            <person name="Leung J."/>
            <person name="Bukari Y."/>
            <person name="Amoako-Attah I."/>
            <person name="Meinhardt L.W."/>
            <person name="Bailey B.A."/>
            <person name="Cohen S.P."/>
        </authorList>
    </citation>
    <scope>NUCLEOTIDE SEQUENCE [LARGE SCALE GENOMIC DNA]</scope>
    <source>
        <strain evidence="3 4">GH-19</strain>
    </source>
</reference>
<feature type="region of interest" description="Disordered" evidence="2">
    <location>
        <begin position="199"/>
        <end position="272"/>
    </location>
</feature>
<keyword evidence="1" id="KW-0175">Coiled coil</keyword>
<protein>
    <submittedName>
        <fullName evidence="3">Uncharacterized protein</fullName>
    </submittedName>
</protein>
<feature type="region of interest" description="Disordered" evidence="2">
    <location>
        <begin position="418"/>
        <end position="768"/>
    </location>
</feature>
<proteinExistence type="predicted"/>
<feature type="coiled-coil region" evidence="1">
    <location>
        <begin position="57"/>
        <end position="168"/>
    </location>
</feature>
<feature type="region of interest" description="Disordered" evidence="2">
    <location>
        <begin position="1"/>
        <end position="48"/>
    </location>
</feature>
<evidence type="ECO:0000256" key="2">
    <source>
        <dbReference type="SAM" id="MobiDB-lite"/>
    </source>
</evidence>
<feature type="compositionally biased region" description="Low complexity" evidence="2">
    <location>
        <begin position="675"/>
        <end position="686"/>
    </location>
</feature>
<comment type="caution">
    <text evidence="3">The sequence shown here is derived from an EMBL/GenBank/DDBJ whole genome shotgun (WGS) entry which is preliminary data.</text>
</comment>
<sequence length="835" mass="91602">MFDDENIDPLPIRPRGPSSFMGSGATSRSTSGQQSRRSSSTTLKQEKKDLNSTAALLALERDDNRQLRKLLEELRRDLTGWIRRAEAAESDVVEVTSRLIKINQERIDALHEVARLQQQVEVYKVYLNAAKAEIRKAQTVIDQIDIRAKDAEESAKSYKKAKRKLSQDLLAREWKDEGIKEGFIQGMERARAEVEAFETLREENSEPPVIPSSRNTRDSSVPEEDDSYLYQDDTTSRRHSSTTDFTTYTRPETPVNVAPPPPPPHRPIGHPPAPVVPHNEEPHPIPVPPPTTHHLNSGDIHPTIIHNVPHSPRHPPVHIPPDGFIPILDEQSRIVLPPSHELSPAPPITSPLPPFVPLHDTKIVPPPGEYTVNMTRGYRQPASPESNSTTISQFEMVNDPPAKYSPQMSAIMEVASERNSPIPNTSSGNDLHRNTSLRSTRSGHHSPAPNHIVRTPSRQDEHRSHHSQSPEIQRNLYHKPSAASISSRHGKTPDPYGIYTRPTSSHSSSGGRATPAVNPGHQYTRSNVLEDTSFLTKTPKARAEELPSSTRRPTPLDDTSFITKTPKARPEDLPEEEDEDDHSRHREPPHVVIPRQESSGPSPPVHRSSPGLYTGSYPTAHHRPMYPSPSWHSENSANIGVDVESPTPPKRDEQQFDENPREFREFLGPSDAERPLPMMMSPSQSSHNLYSQPSNTMYSVPTPGTPIATPGGIFIPAGPPASSSPNHGTSGSPRPPSPRPPSPSGPRNMPGGYMSSAGEPDGPPVIPNLEELKAAEGSDTESDVISSAMQSAFTTPLGMLRQLSTPATTVSGRGSTKGTVGRGGAGGRGGKKKKR</sequence>
<keyword evidence="4" id="KW-1185">Reference proteome</keyword>
<feature type="compositionally biased region" description="Polar residues" evidence="2">
    <location>
        <begin position="521"/>
        <end position="536"/>
    </location>
</feature>
<feature type="compositionally biased region" description="Polar residues" evidence="2">
    <location>
        <begin position="687"/>
        <end position="699"/>
    </location>
</feature>
<feature type="compositionally biased region" description="Pro residues" evidence="2">
    <location>
        <begin position="257"/>
        <end position="272"/>
    </location>
</feature>
<feature type="compositionally biased region" description="Low complexity" evidence="2">
    <location>
        <begin position="22"/>
        <end position="42"/>
    </location>
</feature>
<feature type="compositionally biased region" description="Basic and acidic residues" evidence="2">
    <location>
        <begin position="649"/>
        <end position="665"/>
    </location>
</feature>
<organism evidence="3 4">
    <name type="scientific">Marasmiellus scandens</name>
    <dbReference type="NCBI Taxonomy" id="2682957"/>
    <lineage>
        <taxon>Eukaryota</taxon>
        <taxon>Fungi</taxon>
        <taxon>Dikarya</taxon>
        <taxon>Basidiomycota</taxon>
        <taxon>Agaricomycotina</taxon>
        <taxon>Agaricomycetes</taxon>
        <taxon>Agaricomycetidae</taxon>
        <taxon>Agaricales</taxon>
        <taxon>Marasmiineae</taxon>
        <taxon>Omphalotaceae</taxon>
        <taxon>Marasmiellus</taxon>
    </lineage>
</organism>
<feature type="compositionally biased region" description="Low complexity" evidence="2">
    <location>
        <begin position="701"/>
        <end position="716"/>
    </location>
</feature>
<evidence type="ECO:0000313" key="4">
    <source>
        <dbReference type="Proteomes" id="UP001498398"/>
    </source>
</evidence>
<feature type="compositionally biased region" description="Polar residues" evidence="2">
    <location>
        <begin position="418"/>
        <end position="440"/>
    </location>
</feature>
<name>A0ABR1K620_9AGAR</name>
<feature type="region of interest" description="Disordered" evidence="2">
    <location>
        <begin position="805"/>
        <end position="835"/>
    </location>
</feature>
<feature type="compositionally biased region" description="Pro residues" evidence="2">
    <location>
        <begin position="733"/>
        <end position="744"/>
    </location>
</feature>
<gene>
    <name evidence="3" type="ORF">VKT23_001095</name>
</gene>
<evidence type="ECO:0000313" key="3">
    <source>
        <dbReference type="EMBL" id="KAK7472991.1"/>
    </source>
</evidence>
<feature type="compositionally biased region" description="Low complexity" evidence="2">
    <location>
        <begin position="808"/>
        <end position="819"/>
    </location>
</feature>